<keyword evidence="3" id="KW-1185">Reference proteome</keyword>
<dbReference type="Proteomes" id="UP000799439">
    <property type="component" value="Unassembled WGS sequence"/>
</dbReference>
<accession>A0A9P4MQW4</accession>
<evidence type="ECO:0000256" key="1">
    <source>
        <dbReference type="SAM" id="Coils"/>
    </source>
</evidence>
<evidence type="ECO:0000313" key="3">
    <source>
        <dbReference type="Proteomes" id="UP000799439"/>
    </source>
</evidence>
<gene>
    <name evidence="2" type="ORF">K461DRAFT_86479</name>
</gene>
<dbReference type="EMBL" id="ML996082">
    <property type="protein sequence ID" value="KAF2155996.1"/>
    <property type="molecule type" value="Genomic_DNA"/>
</dbReference>
<feature type="coiled-coil region" evidence="1">
    <location>
        <begin position="57"/>
        <end position="101"/>
    </location>
</feature>
<comment type="caution">
    <text evidence="2">The sequence shown here is derived from an EMBL/GenBank/DDBJ whole genome shotgun (WGS) entry which is preliminary data.</text>
</comment>
<organism evidence="2 3">
    <name type="scientific">Myriangium duriaei CBS 260.36</name>
    <dbReference type="NCBI Taxonomy" id="1168546"/>
    <lineage>
        <taxon>Eukaryota</taxon>
        <taxon>Fungi</taxon>
        <taxon>Dikarya</taxon>
        <taxon>Ascomycota</taxon>
        <taxon>Pezizomycotina</taxon>
        <taxon>Dothideomycetes</taxon>
        <taxon>Dothideomycetidae</taxon>
        <taxon>Myriangiales</taxon>
        <taxon>Myriangiaceae</taxon>
        <taxon>Myriangium</taxon>
    </lineage>
</organism>
<dbReference type="AlphaFoldDB" id="A0A9P4MQW4"/>
<name>A0A9P4MQW4_9PEZI</name>
<protein>
    <submittedName>
        <fullName evidence="2">Uncharacterized protein</fullName>
    </submittedName>
</protein>
<keyword evidence="1" id="KW-0175">Coiled coil</keyword>
<reference evidence="2" key="1">
    <citation type="journal article" date="2020" name="Stud. Mycol.">
        <title>101 Dothideomycetes genomes: a test case for predicting lifestyles and emergence of pathogens.</title>
        <authorList>
            <person name="Haridas S."/>
            <person name="Albert R."/>
            <person name="Binder M."/>
            <person name="Bloem J."/>
            <person name="Labutti K."/>
            <person name="Salamov A."/>
            <person name="Andreopoulos B."/>
            <person name="Baker S."/>
            <person name="Barry K."/>
            <person name="Bills G."/>
            <person name="Bluhm B."/>
            <person name="Cannon C."/>
            <person name="Castanera R."/>
            <person name="Culley D."/>
            <person name="Daum C."/>
            <person name="Ezra D."/>
            <person name="Gonzalez J."/>
            <person name="Henrissat B."/>
            <person name="Kuo A."/>
            <person name="Liang C."/>
            <person name="Lipzen A."/>
            <person name="Lutzoni F."/>
            <person name="Magnuson J."/>
            <person name="Mondo S."/>
            <person name="Nolan M."/>
            <person name="Ohm R."/>
            <person name="Pangilinan J."/>
            <person name="Park H.-J."/>
            <person name="Ramirez L."/>
            <person name="Alfaro M."/>
            <person name="Sun H."/>
            <person name="Tritt A."/>
            <person name="Yoshinaga Y."/>
            <person name="Zwiers L.-H."/>
            <person name="Turgeon B."/>
            <person name="Goodwin S."/>
            <person name="Spatafora J."/>
            <person name="Crous P."/>
            <person name="Grigoriev I."/>
        </authorList>
    </citation>
    <scope>NUCLEOTIDE SEQUENCE</scope>
    <source>
        <strain evidence="2">CBS 260.36</strain>
    </source>
</reference>
<sequence>MDACQNPCGIFGAACIPCIHGCLCSLGDLQSEFEGLRLCRRRCQDRGGTGRTARKEALSSQNKADNAREQLDKVQAMAPILENLLRRINLVMQQDEEMERDLFMLKQNVIKAKDYLGRAFNRIDNARFAVFRPDYALSILQVLNAMLDDPVTHGVSRDIIQKLRYIGHHDPSVLTVEDDSYPGRPFLDYLETRLVAVVHVQTVETRSGVQQRSMLDGEPRSCMLSPRLQLLRVAVPIQTAVAKTHASRANDTMTKEMRDRSMTWGSGDLPEQVDALTAFAVQSLF</sequence>
<evidence type="ECO:0000313" key="2">
    <source>
        <dbReference type="EMBL" id="KAF2155996.1"/>
    </source>
</evidence>
<proteinExistence type="predicted"/>